<dbReference type="RefSeq" id="WP_209268365.1">
    <property type="nucleotide sequence ID" value="NZ_JAFFZN010000038.1"/>
</dbReference>
<name>A0ABS3X2J4_9ACTN</name>
<gene>
    <name evidence="2" type="ORF">JW592_29775</name>
</gene>
<accession>A0ABS3X2J4</accession>
<comment type="caution">
    <text evidence="2">The sequence shown here is derived from an EMBL/GenBank/DDBJ whole genome shotgun (WGS) entry which is preliminary data.</text>
</comment>
<dbReference type="Proteomes" id="UP001518976">
    <property type="component" value="Unassembled WGS sequence"/>
</dbReference>
<evidence type="ECO:0000313" key="3">
    <source>
        <dbReference type="Proteomes" id="UP001518976"/>
    </source>
</evidence>
<evidence type="ECO:0008006" key="4">
    <source>
        <dbReference type="Google" id="ProtNLM"/>
    </source>
</evidence>
<sequence>MGPKPVDRRAPGRFRSAADVAPRTAAKELGLRLREFDLAVRIEQVRTVPGAPGGPRRVPRQELERIKAAPDFPRGLRERLRVMGASEASELLDISPSRFARLARAGCFHPVGFYVNRYRTVVWLYLADELRDFADNSPALLIGRLPAGMRTRLEAGTDERARRWRERRVKQLARHTDSHWECAAAAASVLDDATLARAVPDPAERSRLMVLRPCLHEVRSASHATREILGELCRAEGEEEIRWYRFLLDAELETARTADAVAATLAGRGPAVPGVASGPGEGGARSAPETGTRPDPGMARPVAGPPTVPVPRRRWSLLRRRRSKTTARPAG</sequence>
<organism evidence="2 3">
    <name type="scientific">Streptomyces spirodelae</name>
    <dbReference type="NCBI Taxonomy" id="2812904"/>
    <lineage>
        <taxon>Bacteria</taxon>
        <taxon>Bacillati</taxon>
        <taxon>Actinomycetota</taxon>
        <taxon>Actinomycetes</taxon>
        <taxon>Kitasatosporales</taxon>
        <taxon>Streptomycetaceae</taxon>
        <taxon>Streptomyces</taxon>
    </lineage>
</organism>
<dbReference type="Pfam" id="PF19934">
    <property type="entry name" value="DUF6397"/>
    <property type="match status" value="1"/>
</dbReference>
<reference evidence="2 3" key="1">
    <citation type="submission" date="2021-02" db="EMBL/GenBank/DDBJ databases">
        <title>Streptomyces spirodelae sp. nov., isolated from duckweed.</title>
        <authorList>
            <person name="Saimee Y."/>
            <person name="Duangmal K."/>
        </authorList>
    </citation>
    <scope>NUCLEOTIDE SEQUENCE [LARGE SCALE GENOMIC DNA]</scope>
    <source>
        <strain evidence="2 3">DW4-2</strain>
    </source>
</reference>
<evidence type="ECO:0000256" key="1">
    <source>
        <dbReference type="SAM" id="MobiDB-lite"/>
    </source>
</evidence>
<evidence type="ECO:0000313" key="2">
    <source>
        <dbReference type="EMBL" id="MBO8189600.1"/>
    </source>
</evidence>
<proteinExistence type="predicted"/>
<protein>
    <recommendedName>
        <fullName evidence="4">Helix-turn-helix domain-containing protein</fullName>
    </recommendedName>
</protein>
<feature type="region of interest" description="Disordered" evidence="1">
    <location>
        <begin position="269"/>
        <end position="331"/>
    </location>
</feature>
<dbReference type="InterPro" id="IPR045652">
    <property type="entry name" value="DUF6397"/>
</dbReference>
<keyword evidence="3" id="KW-1185">Reference proteome</keyword>
<feature type="compositionally biased region" description="Basic residues" evidence="1">
    <location>
        <begin position="311"/>
        <end position="325"/>
    </location>
</feature>
<dbReference type="EMBL" id="JAFFZN010000038">
    <property type="protein sequence ID" value="MBO8189600.1"/>
    <property type="molecule type" value="Genomic_DNA"/>
</dbReference>